<evidence type="ECO:0000256" key="8">
    <source>
        <dbReference type="ARBA" id="ARBA00023136"/>
    </source>
</evidence>
<evidence type="ECO:0000256" key="9">
    <source>
        <dbReference type="ARBA" id="ARBA00023180"/>
    </source>
</evidence>
<sequence length="298" mass="34836">MEISKESFSTIVSKATLVQIITITLTYLSPFLIAYFTGGFWIKEKTFTEQAEVKFQYRFIALLEGETNTYISSSYESINQIYSNEYRPSVRTITELDTNEDGINDLLELSIFISGIPIDTITNIKLILLFNSTLSAYSKLKLESLAYLESYNAKKSSELNFDGEIQFVQREKLREKITYNGYSYQLLNESNIDLEALNLDKIMRDYNSREYSTRLITDFVSWKNTLAEGFRINAHIRYAPFTISYVPAFWEQFKWGWIQYICSLIPFIYVFKRIKIFIFENQLVPTISMNITQKLKSS</sequence>
<evidence type="ECO:0000256" key="7">
    <source>
        <dbReference type="ARBA" id="ARBA00023069"/>
    </source>
</evidence>
<evidence type="ECO:0000256" key="3">
    <source>
        <dbReference type="ARBA" id="ARBA00015087"/>
    </source>
</evidence>
<proteinExistence type="inferred from homology"/>
<keyword evidence="10" id="KW-0966">Cell projection</keyword>
<gene>
    <name evidence="13" type="ORF">OXX778_LOCUS18672</name>
</gene>
<dbReference type="AlphaFoldDB" id="A0A814KD33"/>
<evidence type="ECO:0000256" key="6">
    <source>
        <dbReference type="ARBA" id="ARBA00022989"/>
    </source>
</evidence>
<comment type="caution">
    <text evidence="13">The sequence shown here is derived from an EMBL/GenBank/DDBJ whole genome shotgun (WGS) entry which is preliminary data.</text>
</comment>
<accession>A0A814KD33</accession>
<dbReference type="GO" id="GO:0060271">
    <property type="term" value="P:cilium assembly"/>
    <property type="evidence" value="ECO:0007669"/>
    <property type="project" value="TreeGrafter"/>
</dbReference>
<keyword evidence="14" id="KW-1185">Reference proteome</keyword>
<keyword evidence="5 12" id="KW-0812">Transmembrane</keyword>
<keyword evidence="6 12" id="KW-1133">Transmembrane helix</keyword>
<dbReference type="EMBL" id="CAJNOC010005274">
    <property type="protein sequence ID" value="CAF1047757.1"/>
    <property type="molecule type" value="Genomic_DNA"/>
</dbReference>
<evidence type="ECO:0000256" key="4">
    <source>
        <dbReference type="ARBA" id="ARBA00022475"/>
    </source>
</evidence>
<feature type="transmembrane region" description="Helical" evidence="12">
    <location>
        <begin position="20"/>
        <end position="42"/>
    </location>
</feature>
<evidence type="ECO:0000256" key="5">
    <source>
        <dbReference type="ARBA" id="ARBA00022692"/>
    </source>
</evidence>
<name>A0A814KD33_9BILA</name>
<evidence type="ECO:0000256" key="2">
    <source>
        <dbReference type="ARBA" id="ARBA00009082"/>
    </source>
</evidence>
<dbReference type="PANTHER" id="PTHR14605:SF1">
    <property type="entry name" value="TRANSMEMBRANE PROTEIN 231"/>
    <property type="match status" value="1"/>
</dbReference>
<evidence type="ECO:0000313" key="13">
    <source>
        <dbReference type="EMBL" id="CAF1047757.1"/>
    </source>
</evidence>
<dbReference type="Pfam" id="PF10149">
    <property type="entry name" value="TM231"/>
    <property type="match status" value="1"/>
</dbReference>
<dbReference type="OrthoDB" id="426438at2759"/>
<dbReference type="GO" id="GO:0060170">
    <property type="term" value="C:ciliary membrane"/>
    <property type="evidence" value="ECO:0007669"/>
    <property type="project" value="UniProtKB-SubCell"/>
</dbReference>
<comment type="similarity">
    <text evidence="2">Belongs to the TMEM231 family.</text>
</comment>
<evidence type="ECO:0000313" key="14">
    <source>
        <dbReference type="Proteomes" id="UP000663879"/>
    </source>
</evidence>
<organism evidence="13 14">
    <name type="scientific">Brachionus calyciflorus</name>
    <dbReference type="NCBI Taxonomy" id="104777"/>
    <lineage>
        <taxon>Eukaryota</taxon>
        <taxon>Metazoa</taxon>
        <taxon>Spiralia</taxon>
        <taxon>Gnathifera</taxon>
        <taxon>Rotifera</taxon>
        <taxon>Eurotatoria</taxon>
        <taxon>Monogononta</taxon>
        <taxon>Pseudotrocha</taxon>
        <taxon>Ploima</taxon>
        <taxon>Brachionidae</taxon>
        <taxon>Brachionus</taxon>
    </lineage>
</organism>
<keyword evidence="9" id="KW-0325">Glycoprotein</keyword>
<evidence type="ECO:0000256" key="12">
    <source>
        <dbReference type="SAM" id="Phobius"/>
    </source>
</evidence>
<evidence type="ECO:0000256" key="10">
    <source>
        <dbReference type="ARBA" id="ARBA00023273"/>
    </source>
</evidence>
<dbReference type="Proteomes" id="UP000663879">
    <property type="component" value="Unassembled WGS sequence"/>
</dbReference>
<evidence type="ECO:0000256" key="11">
    <source>
        <dbReference type="ARBA" id="ARBA00024803"/>
    </source>
</evidence>
<dbReference type="InterPro" id="IPR019306">
    <property type="entry name" value="TMEM231"/>
</dbReference>
<keyword evidence="8 12" id="KW-0472">Membrane</keyword>
<comment type="subcellular location">
    <subcellularLocation>
        <location evidence="1">Cell projection</location>
        <location evidence="1">Cilium membrane</location>
        <topology evidence="1">Multi-pass membrane protein</topology>
    </subcellularLocation>
</comment>
<keyword evidence="7" id="KW-0969">Cilium</keyword>
<dbReference type="PANTHER" id="PTHR14605">
    <property type="entry name" value="CHST5 PROTEIN"/>
    <property type="match status" value="1"/>
</dbReference>
<keyword evidence="4" id="KW-1003">Cell membrane</keyword>
<dbReference type="GO" id="GO:0035869">
    <property type="term" value="C:ciliary transition zone"/>
    <property type="evidence" value="ECO:0007669"/>
    <property type="project" value="TreeGrafter"/>
</dbReference>
<reference evidence="13" key="1">
    <citation type="submission" date="2021-02" db="EMBL/GenBank/DDBJ databases">
        <authorList>
            <person name="Nowell W R."/>
        </authorList>
    </citation>
    <scope>NUCLEOTIDE SEQUENCE</scope>
    <source>
        <strain evidence="13">Ploen Becks lab</strain>
    </source>
</reference>
<protein>
    <recommendedName>
        <fullName evidence="3">Transmembrane protein 231</fullName>
    </recommendedName>
</protein>
<comment type="function">
    <text evidence="11">Transmembrane component of the tectonic-like complex, a complex localized at the transition zone of primary cilia and acting as a barrier that prevents diffusion of transmembrane proteins between the cilia and plasma membranes. Required for ciliogenesis and sonic hedgehog/SHH signaling.</text>
</comment>
<evidence type="ECO:0000256" key="1">
    <source>
        <dbReference type="ARBA" id="ARBA00004272"/>
    </source>
</evidence>
<dbReference type="GO" id="GO:0032880">
    <property type="term" value="P:regulation of protein localization"/>
    <property type="evidence" value="ECO:0007669"/>
    <property type="project" value="TreeGrafter"/>
</dbReference>